<accession>A0A0D2A869</accession>
<keyword evidence="1" id="KW-0732">Signal</keyword>
<organism evidence="2 3">
    <name type="scientific">Verruconis gallopava</name>
    <dbReference type="NCBI Taxonomy" id="253628"/>
    <lineage>
        <taxon>Eukaryota</taxon>
        <taxon>Fungi</taxon>
        <taxon>Dikarya</taxon>
        <taxon>Ascomycota</taxon>
        <taxon>Pezizomycotina</taxon>
        <taxon>Dothideomycetes</taxon>
        <taxon>Pleosporomycetidae</taxon>
        <taxon>Venturiales</taxon>
        <taxon>Sympoventuriaceae</taxon>
        <taxon>Verruconis</taxon>
    </lineage>
</organism>
<dbReference type="InParanoid" id="A0A0D2A869"/>
<dbReference type="AlphaFoldDB" id="A0A0D2A869"/>
<gene>
    <name evidence="2" type="ORF">PV09_05847</name>
</gene>
<keyword evidence="3" id="KW-1185">Reference proteome</keyword>
<dbReference type="PANTHER" id="PTHR40640">
    <property type="entry name" value="ANCHORED GLYCOPROTEIN, PUTATIVE (AFU_ORTHOLOGUE AFUA_8G04860)-RELATED"/>
    <property type="match status" value="1"/>
</dbReference>
<evidence type="ECO:0000313" key="2">
    <source>
        <dbReference type="EMBL" id="KIW02785.1"/>
    </source>
</evidence>
<feature type="chain" id="PRO_5002238241" evidence="1">
    <location>
        <begin position="18"/>
        <end position="188"/>
    </location>
</feature>
<dbReference type="GeneID" id="27313820"/>
<dbReference type="RefSeq" id="XP_016212654.1">
    <property type="nucleotide sequence ID" value="XM_016359405.1"/>
</dbReference>
<dbReference type="Proteomes" id="UP000053259">
    <property type="component" value="Unassembled WGS sequence"/>
</dbReference>
<protein>
    <submittedName>
        <fullName evidence="2">Uncharacterized protein</fullName>
    </submittedName>
</protein>
<dbReference type="PANTHER" id="PTHR40640:SF1">
    <property type="entry name" value="ANCHORED GLYCOPROTEIN, PUTATIVE (AFU_ORTHOLOGUE AFUA_8G04860)-RELATED"/>
    <property type="match status" value="1"/>
</dbReference>
<proteinExistence type="predicted"/>
<dbReference type="STRING" id="253628.A0A0D2A869"/>
<dbReference type="EMBL" id="KN847547">
    <property type="protein sequence ID" value="KIW02785.1"/>
    <property type="molecule type" value="Genomic_DNA"/>
</dbReference>
<reference evidence="2 3" key="1">
    <citation type="submission" date="2015-01" db="EMBL/GenBank/DDBJ databases">
        <title>The Genome Sequence of Ochroconis gallopava CBS43764.</title>
        <authorList>
            <consortium name="The Broad Institute Genomics Platform"/>
            <person name="Cuomo C."/>
            <person name="de Hoog S."/>
            <person name="Gorbushina A."/>
            <person name="Stielow B."/>
            <person name="Teixiera M."/>
            <person name="Abouelleil A."/>
            <person name="Chapman S.B."/>
            <person name="Priest M."/>
            <person name="Young S.K."/>
            <person name="Wortman J."/>
            <person name="Nusbaum C."/>
            <person name="Birren B."/>
        </authorList>
    </citation>
    <scope>NUCLEOTIDE SEQUENCE [LARGE SCALE GENOMIC DNA]</scope>
    <source>
        <strain evidence="2 3">CBS 43764</strain>
    </source>
</reference>
<dbReference type="OrthoDB" id="4991875at2759"/>
<feature type="signal peptide" evidence="1">
    <location>
        <begin position="1"/>
        <end position="17"/>
    </location>
</feature>
<evidence type="ECO:0000313" key="3">
    <source>
        <dbReference type="Proteomes" id="UP000053259"/>
    </source>
</evidence>
<sequence length="188" mass="18298">MVQSFLGIALLLAAVRAQVSTVSLLLLDTDPQTLVASVISANPSTTTYLVGCPTGTDQNDCGYNPPETVIHAGSVYGASVTAGEEQFTMSYECTVYTTSGSSAVCTTSAGGASANFPGVSTTTVTGTDVSFLPVTVTSGASLLASSTAAKATSEAASAGAGSTTSPNSAPTVGVGMGIAGLAAVVVAL</sequence>
<dbReference type="VEuPathDB" id="FungiDB:PV09_05847"/>
<dbReference type="HOGENOM" id="CLU_074173_2_1_1"/>
<evidence type="ECO:0000256" key="1">
    <source>
        <dbReference type="SAM" id="SignalP"/>
    </source>
</evidence>
<name>A0A0D2A869_9PEZI</name>